<dbReference type="Proteomes" id="UP000017640">
    <property type="component" value="Chromosome"/>
</dbReference>
<dbReference type="Pfam" id="PF01557">
    <property type="entry name" value="FAA_hydrolase"/>
    <property type="match status" value="1"/>
</dbReference>
<dbReference type="GO" id="GO:0046872">
    <property type="term" value="F:metal ion binding"/>
    <property type="evidence" value="ECO:0007669"/>
    <property type="project" value="UniProtKB-KW"/>
</dbReference>
<evidence type="ECO:0000313" key="3">
    <source>
        <dbReference type="EMBL" id="AGY92808.1"/>
    </source>
</evidence>
<dbReference type="HOGENOM" id="CLU_028458_5_1_6"/>
<dbReference type="Gene3D" id="3.90.850.10">
    <property type="entry name" value="Fumarylacetoacetase-like, C-terminal domain"/>
    <property type="match status" value="1"/>
</dbReference>
<feature type="domain" description="Fumarylacetoacetase-like C-terminal" evidence="2">
    <location>
        <begin position="34"/>
        <end position="233"/>
    </location>
</feature>
<evidence type="ECO:0000256" key="1">
    <source>
        <dbReference type="ARBA" id="ARBA00022723"/>
    </source>
</evidence>
<dbReference type="eggNOG" id="COG0179">
    <property type="taxonomic scope" value="Bacteria"/>
</dbReference>
<dbReference type="RefSeq" id="WP_023368379.1">
    <property type="nucleotide sequence ID" value="NC_022664.1"/>
</dbReference>
<proteinExistence type="predicted"/>
<dbReference type="InterPro" id="IPR011234">
    <property type="entry name" value="Fumarylacetoacetase-like_C"/>
</dbReference>
<dbReference type="PANTHER" id="PTHR11820">
    <property type="entry name" value="ACYLPYRUVASE"/>
    <property type="match status" value="1"/>
</dbReference>
<keyword evidence="4" id="KW-1185">Reference proteome</keyword>
<name>U5T8Q1_9GAMM</name>
<evidence type="ECO:0000259" key="2">
    <source>
        <dbReference type="Pfam" id="PF01557"/>
    </source>
</evidence>
<sequence length="237" mass="25467">MTAPGHHDDGPVIPVPPRVMLPVSGGGSFPVRRVYCVGRNYADHAVEMGHDPDREPPFFFQKNPEDLCTDGRFPYPRQSADVHHELELLVALGAGGRDIPEARAMEHVWGYGVALDMTARDLQAQAKARGRPWIDAKAFDHAAPCSPLWRADQCGDPAHGAMVLEVNGEARQRGDLNQQIWKLPAIIATLSARFTLAAGDIVMTGTPAGVGPVEPGDRLRGRIEGMGTLTVTVTAGG</sequence>
<accession>U5T8Q1</accession>
<dbReference type="EMBL" id="CP005990">
    <property type="protein sequence ID" value="AGY92808.1"/>
    <property type="molecule type" value="Genomic_DNA"/>
</dbReference>
<dbReference type="STRING" id="1335757.SPICUR_09445"/>
<protein>
    <recommendedName>
        <fullName evidence="2">Fumarylacetoacetase-like C-terminal domain-containing protein</fullName>
    </recommendedName>
</protein>
<organism evidence="3 4">
    <name type="scientific">Spiribacter curvatus</name>
    <dbReference type="NCBI Taxonomy" id="1335757"/>
    <lineage>
        <taxon>Bacteria</taxon>
        <taxon>Pseudomonadati</taxon>
        <taxon>Pseudomonadota</taxon>
        <taxon>Gammaproteobacteria</taxon>
        <taxon>Chromatiales</taxon>
        <taxon>Ectothiorhodospiraceae</taxon>
        <taxon>Spiribacter</taxon>
    </lineage>
</organism>
<reference evidence="3 4" key="1">
    <citation type="journal article" date="2013" name="BMC Genomics">
        <title>Genomes of "Spiribacter", a streamlined, successful halophilic bacterium.</title>
        <authorList>
            <person name="Lopez-Perez M."/>
            <person name="Ghai R."/>
            <person name="Leon M.J."/>
            <person name="Rodriguez-Olmos A."/>
            <person name="Copa-Patino J.L."/>
            <person name="Soliveri J."/>
            <person name="Sanchez-Porro C."/>
            <person name="Ventosa A."/>
            <person name="Rodriguez-Valera F."/>
        </authorList>
    </citation>
    <scope>NUCLEOTIDE SEQUENCE [LARGE SCALE GENOMIC DNA]</scope>
    <source>
        <strain evidence="3 4">UAH-SP71</strain>
    </source>
</reference>
<dbReference type="SUPFAM" id="SSF56529">
    <property type="entry name" value="FAH"/>
    <property type="match status" value="1"/>
</dbReference>
<dbReference type="InterPro" id="IPR036663">
    <property type="entry name" value="Fumarylacetoacetase_C_sf"/>
</dbReference>
<dbReference type="KEGG" id="spiu:SPICUR_09445"/>
<keyword evidence="1" id="KW-0479">Metal-binding</keyword>
<evidence type="ECO:0000313" key="4">
    <source>
        <dbReference type="Proteomes" id="UP000017640"/>
    </source>
</evidence>
<dbReference type="PATRIC" id="fig|1335757.3.peg.1844"/>
<dbReference type="AlphaFoldDB" id="U5T8Q1"/>
<gene>
    <name evidence="3" type="ORF">SPICUR_09445</name>
</gene>
<dbReference type="PANTHER" id="PTHR11820:SF90">
    <property type="entry name" value="FLUTATHIONE S-TRANSFERASE"/>
    <property type="match status" value="1"/>
</dbReference>
<dbReference type="GO" id="GO:0018773">
    <property type="term" value="F:acetylpyruvate hydrolase activity"/>
    <property type="evidence" value="ECO:0007669"/>
    <property type="project" value="TreeGrafter"/>
</dbReference>